<reference evidence="2" key="1">
    <citation type="submission" date="2020-10" db="EMBL/GenBank/DDBJ databases">
        <title>Microbiome of the Black Sea water column analyzed by genome centric metagenomics.</title>
        <authorList>
            <person name="Cabello-Yeves P.J."/>
            <person name="Callieri C."/>
            <person name="Picazo A."/>
            <person name="Mehrshad M."/>
            <person name="Haro-Moreno J.M."/>
            <person name="Roda-Garcia J."/>
            <person name="Dzembekova N."/>
            <person name="Slabakova V."/>
            <person name="Slabakova N."/>
            <person name="Moncheva S."/>
            <person name="Rodriguez-Valera F."/>
        </authorList>
    </citation>
    <scope>NUCLEOTIDE SEQUENCE</scope>
    <source>
        <strain evidence="2">BS30m-G43</strain>
    </source>
</reference>
<sequence>MKKITLSMVVIFGLIACSSSNDETVSVARDGQPANEVVEYVWHSKGEDYNEDNFALVVDKWNDLIDARDYNMNGANILTPHVEVEGYDFIWVMLWPSMDARNAAWDDWMTNVDSEWQDAIEGIMSFNLNNVFAFKPTVMRNASVPNQTNSFENEFNFCDFNEGFGSSDLELFQEEFSNFLDKTEESDGPDGFWYVMMDPLFEGTAEAPLNDYLWLSLWTDMEEKITGYENYTSSELPAKADKFSTCRRVSFSGKAIR</sequence>
<name>A0A937M364_9GAMM</name>
<dbReference type="EMBL" id="JADHSG010000019">
    <property type="protein sequence ID" value="MBL6903809.1"/>
    <property type="molecule type" value="Genomic_DNA"/>
</dbReference>
<gene>
    <name evidence="2" type="ORF">ISR29_06370</name>
</gene>
<organism evidence="2 3">
    <name type="scientific">SAR86 cluster bacterium</name>
    <dbReference type="NCBI Taxonomy" id="2030880"/>
    <lineage>
        <taxon>Bacteria</taxon>
        <taxon>Pseudomonadati</taxon>
        <taxon>Pseudomonadota</taxon>
        <taxon>Gammaproteobacteria</taxon>
        <taxon>SAR86 cluster</taxon>
    </lineage>
</organism>
<proteinExistence type="predicted"/>
<comment type="caution">
    <text evidence="2">The sequence shown here is derived from an EMBL/GenBank/DDBJ whole genome shotgun (WGS) entry which is preliminary data.</text>
</comment>
<feature type="chain" id="PRO_5037450811" evidence="1">
    <location>
        <begin position="22"/>
        <end position="257"/>
    </location>
</feature>
<protein>
    <submittedName>
        <fullName evidence="2">Uncharacterized protein</fullName>
    </submittedName>
</protein>
<keyword evidence="1" id="KW-0732">Signal</keyword>
<dbReference type="Proteomes" id="UP000705230">
    <property type="component" value="Unassembled WGS sequence"/>
</dbReference>
<evidence type="ECO:0000313" key="2">
    <source>
        <dbReference type="EMBL" id="MBL6903809.1"/>
    </source>
</evidence>
<accession>A0A937M364</accession>
<dbReference type="AlphaFoldDB" id="A0A937M364"/>
<dbReference type="PROSITE" id="PS51257">
    <property type="entry name" value="PROKAR_LIPOPROTEIN"/>
    <property type="match status" value="1"/>
</dbReference>
<evidence type="ECO:0000256" key="1">
    <source>
        <dbReference type="SAM" id="SignalP"/>
    </source>
</evidence>
<feature type="signal peptide" evidence="1">
    <location>
        <begin position="1"/>
        <end position="21"/>
    </location>
</feature>
<evidence type="ECO:0000313" key="3">
    <source>
        <dbReference type="Proteomes" id="UP000705230"/>
    </source>
</evidence>